<dbReference type="InterPro" id="IPR010982">
    <property type="entry name" value="Lambda_DNA-bd_dom_sf"/>
</dbReference>
<dbReference type="SUPFAM" id="SSF47413">
    <property type="entry name" value="lambda repressor-like DNA-binding domains"/>
    <property type="match status" value="1"/>
</dbReference>
<dbReference type="Pfam" id="PF01381">
    <property type="entry name" value="HTH_3"/>
    <property type="match status" value="1"/>
</dbReference>
<dbReference type="OrthoDB" id="1034290at2"/>
<dbReference type="PROSITE" id="PS50943">
    <property type="entry name" value="HTH_CROC1"/>
    <property type="match status" value="1"/>
</dbReference>
<sequence>MNEGIVDRVRKIIDHYGISVSAFANALGVQRSSVSHILSGRNNPSLDFVMKLMQAYPEVNLYWLLNGLGNFLKDDNIPIAPTPEKSKNTVDNPSLSDVGDEILTPNNHRPTQIVIFYSDGSFASFNPKKSKDL</sequence>
<protein>
    <submittedName>
        <fullName evidence="3">Helix-turn-helix</fullName>
    </submittedName>
</protein>
<feature type="domain" description="HTH cro/C1-type" evidence="2">
    <location>
        <begin position="9"/>
        <end position="64"/>
    </location>
</feature>
<evidence type="ECO:0000313" key="3">
    <source>
        <dbReference type="EMBL" id="SHG32940.1"/>
    </source>
</evidence>
<accession>A0A1M5IY98</accession>
<dbReference type="SMART" id="SM00530">
    <property type="entry name" value="HTH_XRE"/>
    <property type="match status" value="1"/>
</dbReference>
<dbReference type="Gene3D" id="1.10.260.40">
    <property type="entry name" value="lambda repressor-like DNA-binding domains"/>
    <property type="match status" value="1"/>
</dbReference>
<dbReference type="EMBL" id="FQWL01000001">
    <property type="protein sequence ID" value="SHG32940.1"/>
    <property type="molecule type" value="Genomic_DNA"/>
</dbReference>
<dbReference type="AlphaFoldDB" id="A0A1M5IY98"/>
<dbReference type="CDD" id="cd00093">
    <property type="entry name" value="HTH_XRE"/>
    <property type="match status" value="1"/>
</dbReference>
<name>A0A1M5IY98_9FLAO</name>
<dbReference type="GO" id="GO:0003677">
    <property type="term" value="F:DNA binding"/>
    <property type="evidence" value="ECO:0007669"/>
    <property type="project" value="InterPro"/>
</dbReference>
<organism evidence="3 4">
    <name type="scientific">Flagellimonas flava</name>
    <dbReference type="NCBI Taxonomy" id="570519"/>
    <lineage>
        <taxon>Bacteria</taxon>
        <taxon>Pseudomonadati</taxon>
        <taxon>Bacteroidota</taxon>
        <taxon>Flavobacteriia</taxon>
        <taxon>Flavobacteriales</taxon>
        <taxon>Flavobacteriaceae</taxon>
        <taxon>Flagellimonas</taxon>
    </lineage>
</organism>
<proteinExistence type="predicted"/>
<dbReference type="RefSeq" id="WP_073176815.1">
    <property type="nucleotide sequence ID" value="NZ_FQWL01000001.1"/>
</dbReference>
<evidence type="ECO:0000256" key="1">
    <source>
        <dbReference type="SAM" id="MobiDB-lite"/>
    </source>
</evidence>
<keyword evidence="4" id="KW-1185">Reference proteome</keyword>
<dbReference type="InterPro" id="IPR001387">
    <property type="entry name" value="Cro/C1-type_HTH"/>
</dbReference>
<evidence type="ECO:0000259" key="2">
    <source>
        <dbReference type="PROSITE" id="PS50943"/>
    </source>
</evidence>
<gene>
    <name evidence="3" type="ORF">SAMN04488116_0984</name>
</gene>
<evidence type="ECO:0000313" key="4">
    <source>
        <dbReference type="Proteomes" id="UP000184532"/>
    </source>
</evidence>
<feature type="region of interest" description="Disordered" evidence="1">
    <location>
        <begin position="81"/>
        <end position="106"/>
    </location>
</feature>
<dbReference type="Proteomes" id="UP000184532">
    <property type="component" value="Unassembled WGS sequence"/>
</dbReference>
<dbReference type="STRING" id="570519.SAMN04488116_0984"/>
<reference evidence="4" key="1">
    <citation type="submission" date="2016-11" db="EMBL/GenBank/DDBJ databases">
        <authorList>
            <person name="Varghese N."/>
            <person name="Submissions S."/>
        </authorList>
    </citation>
    <scope>NUCLEOTIDE SEQUENCE [LARGE SCALE GENOMIC DNA]</scope>
    <source>
        <strain evidence="4">DSM 22638</strain>
    </source>
</reference>